<dbReference type="GO" id="GO:0005829">
    <property type="term" value="C:cytosol"/>
    <property type="evidence" value="ECO:0007669"/>
    <property type="project" value="TreeGrafter"/>
</dbReference>
<dbReference type="SUPFAM" id="SSF51206">
    <property type="entry name" value="cAMP-binding domain-like"/>
    <property type="match status" value="1"/>
</dbReference>
<dbReference type="GO" id="GO:0003700">
    <property type="term" value="F:DNA-binding transcription factor activity"/>
    <property type="evidence" value="ECO:0007669"/>
    <property type="project" value="TreeGrafter"/>
</dbReference>
<name>A0A437QHZ9_9PROT</name>
<reference evidence="3" key="1">
    <citation type="submission" date="2019-01" db="EMBL/GenBank/DDBJ databases">
        <title>Gri0909 isolated from a small marine red alga.</title>
        <authorList>
            <person name="Kim J."/>
            <person name="Jeong S.E."/>
            <person name="Jeon C.O."/>
        </authorList>
    </citation>
    <scope>NUCLEOTIDE SEQUENCE [LARGE SCALE GENOMIC DNA]</scope>
    <source>
        <strain evidence="3">Gri0909</strain>
    </source>
</reference>
<evidence type="ECO:0000313" key="3">
    <source>
        <dbReference type="Proteomes" id="UP000287447"/>
    </source>
</evidence>
<protein>
    <submittedName>
        <fullName evidence="2">Cyclic nucleotide-binding domain-containing protein</fullName>
    </submittedName>
</protein>
<dbReference type="EMBL" id="SADE01000004">
    <property type="protein sequence ID" value="RVU34054.1"/>
    <property type="molecule type" value="Genomic_DNA"/>
</dbReference>
<dbReference type="PRINTS" id="PR00103">
    <property type="entry name" value="CAMPKINASE"/>
</dbReference>
<dbReference type="InterPro" id="IPR014710">
    <property type="entry name" value="RmlC-like_jellyroll"/>
</dbReference>
<keyword evidence="3" id="KW-1185">Reference proteome</keyword>
<dbReference type="InterPro" id="IPR050397">
    <property type="entry name" value="Env_Response_Regulators"/>
</dbReference>
<dbReference type="CDD" id="cd00038">
    <property type="entry name" value="CAP_ED"/>
    <property type="match status" value="1"/>
</dbReference>
<dbReference type="OrthoDB" id="9809206at2"/>
<gene>
    <name evidence="2" type="ORF">EOI86_23340</name>
</gene>
<comment type="caution">
    <text evidence="2">The sequence shown here is derived from an EMBL/GenBank/DDBJ whole genome shotgun (WGS) entry which is preliminary data.</text>
</comment>
<dbReference type="Pfam" id="PF00027">
    <property type="entry name" value="cNMP_binding"/>
    <property type="match status" value="1"/>
</dbReference>
<dbReference type="PANTHER" id="PTHR24567:SF74">
    <property type="entry name" value="HTH-TYPE TRANSCRIPTIONAL REGULATOR ARCR"/>
    <property type="match status" value="1"/>
</dbReference>
<evidence type="ECO:0000313" key="2">
    <source>
        <dbReference type="EMBL" id="RVU34054.1"/>
    </source>
</evidence>
<dbReference type="PROSITE" id="PS50042">
    <property type="entry name" value="CNMP_BINDING_3"/>
    <property type="match status" value="1"/>
</dbReference>
<feature type="domain" description="Cyclic nucleotide-binding" evidence="1">
    <location>
        <begin position="1"/>
        <end position="109"/>
    </location>
</feature>
<dbReference type="InterPro" id="IPR000595">
    <property type="entry name" value="cNMP-bd_dom"/>
</dbReference>
<dbReference type="Gene3D" id="2.60.120.10">
    <property type="entry name" value="Jelly Rolls"/>
    <property type="match status" value="1"/>
</dbReference>
<dbReference type="RefSeq" id="WP_127768084.1">
    <property type="nucleotide sequence ID" value="NZ_SADE01000004.1"/>
</dbReference>
<proteinExistence type="predicted"/>
<accession>A0A437QHZ9</accession>
<evidence type="ECO:0000259" key="1">
    <source>
        <dbReference type="PROSITE" id="PS50042"/>
    </source>
</evidence>
<dbReference type="AlphaFoldDB" id="A0A437QHZ9"/>
<sequence>MTDILNRRSVKAGAFIFRQGDTGHHAYVIQSGRVLIEKTNKDDSTVKLGSLQTGAIFGEMALVDDSPRMAAARAEEPTVLITIPKEVVQKKLQRADPVVRMLILMMIRMIRTLAEHGGQSNKIAEELIRVAQEDDGAAPLATGSAKR</sequence>
<dbReference type="Proteomes" id="UP000287447">
    <property type="component" value="Unassembled WGS sequence"/>
</dbReference>
<organism evidence="2 3">
    <name type="scientific">Hwanghaeella grinnelliae</name>
    <dbReference type="NCBI Taxonomy" id="2500179"/>
    <lineage>
        <taxon>Bacteria</taxon>
        <taxon>Pseudomonadati</taxon>
        <taxon>Pseudomonadota</taxon>
        <taxon>Alphaproteobacteria</taxon>
        <taxon>Rhodospirillales</taxon>
        <taxon>Rhodospirillaceae</taxon>
        <taxon>Hwanghaeella</taxon>
    </lineage>
</organism>
<dbReference type="InterPro" id="IPR018490">
    <property type="entry name" value="cNMP-bd_dom_sf"/>
</dbReference>
<dbReference type="SMART" id="SM00100">
    <property type="entry name" value="cNMP"/>
    <property type="match status" value="1"/>
</dbReference>
<dbReference type="PANTHER" id="PTHR24567">
    <property type="entry name" value="CRP FAMILY TRANSCRIPTIONAL REGULATORY PROTEIN"/>
    <property type="match status" value="1"/>
</dbReference>